<organism evidence="1 2">
    <name type="scientific">Mycena citricolor</name>
    <dbReference type="NCBI Taxonomy" id="2018698"/>
    <lineage>
        <taxon>Eukaryota</taxon>
        <taxon>Fungi</taxon>
        <taxon>Dikarya</taxon>
        <taxon>Basidiomycota</taxon>
        <taxon>Agaricomycotina</taxon>
        <taxon>Agaricomycetes</taxon>
        <taxon>Agaricomycetidae</taxon>
        <taxon>Agaricales</taxon>
        <taxon>Marasmiineae</taxon>
        <taxon>Mycenaceae</taxon>
        <taxon>Mycena</taxon>
    </lineage>
</organism>
<dbReference type="AlphaFoldDB" id="A0AAD2HPH5"/>
<sequence>MAGLCIARTPWRQAVRFRPLSMLLRPRSVRLWSSHWLRREAHSSLMAGTLGTLSKSPKTQCMDAAFGMSTQRVSVLQRARSAEVLYRKGKFQDLSCLTVALD</sequence>
<gene>
    <name evidence="1" type="ORF">MYCIT1_LOCUS27879</name>
</gene>
<comment type="caution">
    <text evidence="1">The sequence shown here is derived from an EMBL/GenBank/DDBJ whole genome shotgun (WGS) entry which is preliminary data.</text>
</comment>
<keyword evidence="2" id="KW-1185">Reference proteome</keyword>
<dbReference type="EMBL" id="CAVNYO010000423">
    <property type="protein sequence ID" value="CAK5278493.1"/>
    <property type="molecule type" value="Genomic_DNA"/>
</dbReference>
<proteinExistence type="predicted"/>
<name>A0AAD2HPH5_9AGAR</name>
<protein>
    <submittedName>
        <fullName evidence="1">Uncharacterized protein</fullName>
    </submittedName>
</protein>
<accession>A0AAD2HPH5</accession>
<dbReference type="Proteomes" id="UP001295794">
    <property type="component" value="Unassembled WGS sequence"/>
</dbReference>
<reference evidence="1" key="1">
    <citation type="submission" date="2023-11" db="EMBL/GenBank/DDBJ databases">
        <authorList>
            <person name="De Vega J J."/>
            <person name="De Vega J J."/>
        </authorList>
    </citation>
    <scope>NUCLEOTIDE SEQUENCE</scope>
</reference>
<evidence type="ECO:0000313" key="2">
    <source>
        <dbReference type="Proteomes" id="UP001295794"/>
    </source>
</evidence>
<evidence type="ECO:0000313" key="1">
    <source>
        <dbReference type="EMBL" id="CAK5278493.1"/>
    </source>
</evidence>